<evidence type="ECO:0000256" key="6">
    <source>
        <dbReference type="ARBA" id="ARBA00038076"/>
    </source>
</evidence>
<protein>
    <submittedName>
        <fullName evidence="10">FtsX-like permease family protein</fullName>
    </submittedName>
</protein>
<accession>A0ABX0HD38</accession>
<keyword evidence="2" id="KW-1003">Cell membrane</keyword>
<feature type="domain" description="ABC3 transporter permease C-terminal" evidence="8">
    <location>
        <begin position="694"/>
        <end position="806"/>
    </location>
</feature>
<feature type="transmembrane region" description="Helical" evidence="7">
    <location>
        <begin position="330"/>
        <end position="358"/>
    </location>
</feature>
<dbReference type="InterPro" id="IPR050250">
    <property type="entry name" value="Macrolide_Exporter_MacB"/>
</dbReference>
<feature type="transmembrane region" description="Helical" evidence="7">
    <location>
        <begin position="777"/>
        <end position="795"/>
    </location>
</feature>
<evidence type="ECO:0000256" key="1">
    <source>
        <dbReference type="ARBA" id="ARBA00004651"/>
    </source>
</evidence>
<dbReference type="Pfam" id="PF02687">
    <property type="entry name" value="FtsX"/>
    <property type="match status" value="2"/>
</dbReference>
<dbReference type="InterPro" id="IPR025857">
    <property type="entry name" value="MacB_PCD"/>
</dbReference>
<proteinExistence type="inferred from homology"/>
<reference evidence="10 11" key="1">
    <citation type="submission" date="2020-03" db="EMBL/GenBank/DDBJ databases">
        <title>Cyclobacterium plantarum sp. nov., a marine bacterium isolated from a coastal-marine wetland.</title>
        <authorList>
            <person name="Sanchez-Porro C."/>
            <person name="Ventosa A."/>
            <person name="Amoozegar M."/>
        </authorList>
    </citation>
    <scope>NUCLEOTIDE SEQUENCE [LARGE SCALE GENOMIC DNA]</scope>
    <source>
        <strain evidence="10 11">GBPx2</strain>
    </source>
</reference>
<dbReference type="PANTHER" id="PTHR30572:SF4">
    <property type="entry name" value="ABC TRANSPORTER PERMEASE YTRF"/>
    <property type="match status" value="1"/>
</dbReference>
<feature type="domain" description="MacB-like periplasmic core" evidence="9">
    <location>
        <begin position="503"/>
        <end position="653"/>
    </location>
</feature>
<feature type="domain" description="MacB-like periplasmic core" evidence="9">
    <location>
        <begin position="21"/>
        <end position="241"/>
    </location>
</feature>
<dbReference type="RefSeq" id="WP_166147777.1">
    <property type="nucleotide sequence ID" value="NZ_JAANYN010000005.1"/>
</dbReference>
<evidence type="ECO:0000256" key="3">
    <source>
        <dbReference type="ARBA" id="ARBA00022692"/>
    </source>
</evidence>
<dbReference type="Pfam" id="PF12704">
    <property type="entry name" value="MacB_PCD"/>
    <property type="match status" value="2"/>
</dbReference>
<evidence type="ECO:0000313" key="10">
    <source>
        <dbReference type="EMBL" id="NHE57890.1"/>
    </source>
</evidence>
<comment type="subcellular location">
    <subcellularLocation>
        <location evidence="1">Cell membrane</location>
        <topology evidence="1">Multi-pass membrane protein</topology>
    </subcellularLocation>
</comment>
<feature type="domain" description="ABC3 transporter permease C-terminal" evidence="8">
    <location>
        <begin position="290"/>
        <end position="405"/>
    </location>
</feature>
<feature type="transmembrane region" description="Helical" evidence="7">
    <location>
        <begin position="378"/>
        <end position="404"/>
    </location>
</feature>
<feature type="transmembrane region" description="Helical" evidence="7">
    <location>
        <begin position="285"/>
        <end position="309"/>
    </location>
</feature>
<dbReference type="PANTHER" id="PTHR30572">
    <property type="entry name" value="MEMBRANE COMPONENT OF TRANSPORTER-RELATED"/>
    <property type="match status" value="1"/>
</dbReference>
<gene>
    <name evidence="10" type="ORF">G9Q97_13830</name>
</gene>
<keyword evidence="5 7" id="KW-0472">Membrane</keyword>
<evidence type="ECO:0000313" key="11">
    <source>
        <dbReference type="Proteomes" id="UP000649799"/>
    </source>
</evidence>
<evidence type="ECO:0000259" key="9">
    <source>
        <dbReference type="Pfam" id="PF12704"/>
    </source>
</evidence>
<dbReference type="Proteomes" id="UP000649799">
    <property type="component" value="Unassembled WGS sequence"/>
</dbReference>
<evidence type="ECO:0000259" key="8">
    <source>
        <dbReference type="Pfam" id="PF02687"/>
    </source>
</evidence>
<feature type="transmembrane region" description="Helical" evidence="7">
    <location>
        <begin position="743"/>
        <end position="762"/>
    </location>
</feature>
<keyword evidence="4 7" id="KW-1133">Transmembrane helix</keyword>
<sequence length="814" mass="91223">MLKNYFKIAFRYLWQTKISALIHIGGLAVAMAAAVLILLWSQNELRFDTYNPGADRIYLRADVDTIKSEYAFNGFSSYPIYEAIQQAIPEIEQITTAGTDLSRKVVEINGLSFKESNGLIVGKDWIDMFDYKVYQGSLDYFFNHPRTVILTRSKSAQYFGDLPPLQQTLYIDSIPYSIAAIIEDIPANSSFQQDVLVSNSIYKETKEGIENTASWGMYTQLLFLKLHRGASLEEAEQKIAEIIAGNRPPWMADSPRRTKLVALKDLHFETGLLDQIIPHGNTLNLWVFSILAVLLLAVGSVNFVNLSIARIGSRIKEIGIRKTVGASKHHLFIQAMVETFLSITMASGLTLLLVFLVLPEFNAFVERNLVLNLMDLDVLLLILGVVALVFIMTGLYPAMVLATLKPVSLLKSQVLTGISRQHFRKWLVTGQLIFTMVMLIGIVTVHHQFAFIQQQTDHYQKDQVFRLHVPLPLGFGFGDVEAKERHRSRVNSIKASLLANNAIQNVSQVNGTSILDDKRKQPVEIFWSGYAKPTAPTEAVIIWADEEYAALANLTLVSGRWFEAENTADINNLVINETAVKNFALQEPVVGTSFTTRSYRTGSEETGRIIGVIKDYHHKSLHEQIDPIVFSLDPYGASSYLVKVNAGAAPQALDHAKRVWNEFTPEHPFGYTFLDEEFDRLYKDDRKALTLSLVFGGLSILLSSLGLLGMISVSIQQRTKEIGIRKVMGANVTGIMALLSRDLMKLILISFAIASPIAWYGMNRWLENFAYRINMNWWIFAGAAVITVLITVLTVSSQTLRAALKNPVESLRTE</sequence>
<feature type="transmembrane region" description="Helical" evidence="7">
    <location>
        <begin position="425"/>
        <end position="445"/>
    </location>
</feature>
<name>A0ABX0HD38_9BACT</name>
<keyword evidence="11" id="KW-1185">Reference proteome</keyword>
<organism evidence="10 11">
    <name type="scientific">Cyclobacterium plantarum</name>
    <dbReference type="NCBI Taxonomy" id="2716263"/>
    <lineage>
        <taxon>Bacteria</taxon>
        <taxon>Pseudomonadati</taxon>
        <taxon>Bacteroidota</taxon>
        <taxon>Cytophagia</taxon>
        <taxon>Cytophagales</taxon>
        <taxon>Cyclobacteriaceae</taxon>
        <taxon>Cyclobacterium</taxon>
    </lineage>
</organism>
<evidence type="ECO:0000256" key="2">
    <source>
        <dbReference type="ARBA" id="ARBA00022475"/>
    </source>
</evidence>
<feature type="transmembrane region" description="Helical" evidence="7">
    <location>
        <begin position="689"/>
        <end position="715"/>
    </location>
</feature>
<comment type="similarity">
    <text evidence="6">Belongs to the ABC-4 integral membrane protein family.</text>
</comment>
<evidence type="ECO:0000256" key="5">
    <source>
        <dbReference type="ARBA" id="ARBA00023136"/>
    </source>
</evidence>
<dbReference type="EMBL" id="JAANYN010000005">
    <property type="protein sequence ID" value="NHE57890.1"/>
    <property type="molecule type" value="Genomic_DNA"/>
</dbReference>
<evidence type="ECO:0000256" key="7">
    <source>
        <dbReference type="SAM" id="Phobius"/>
    </source>
</evidence>
<comment type="caution">
    <text evidence="10">The sequence shown here is derived from an EMBL/GenBank/DDBJ whole genome shotgun (WGS) entry which is preliminary data.</text>
</comment>
<evidence type="ECO:0000256" key="4">
    <source>
        <dbReference type="ARBA" id="ARBA00022989"/>
    </source>
</evidence>
<feature type="transmembrane region" description="Helical" evidence="7">
    <location>
        <begin position="20"/>
        <end position="40"/>
    </location>
</feature>
<dbReference type="InterPro" id="IPR003838">
    <property type="entry name" value="ABC3_permease_C"/>
</dbReference>
<keyword evidence="3 7" id="KW-0812">Transmembrane</keyword>